<reference evidence="12 13" key="1">
    <citation type="submission" date="2017-04" db="EMBL/GenBank/DDBJ databases">
        <authorList>
            <person name="Afonso C.L."/>
            <person name="Miller P.J."/>
            <person name="Scott M.A."/>
            <person name="Spackman E."/>
            <person name="Goraichik I."/>
            <person name="Dimitrov K.M."/>
            <person name="Suarez D.L."/>
            <person name="Swayne D.E."/>
        </authorList>
    </citation>
    <scope>NUCLEOTIDE SEQUENCE [LARGE SCALE GENOMIC DNA]</scope>
    <source>
        <strain evidence="12 13">B5P</strain>
    </source>
</reference>
<keyword evidence="3 9" id="KW-0997">Cell inner membrane</keyword>
<evidence type="ECO:0000256" key="1">
    <source>
        <dbReference type="ARBA" id="ARBA00004370"/>
    </source>
</evidence>
<dbReference type="PANTHER" id="PTHR35851:SF1">
    <property type="entry name" value="CELL DIVISION PROTEIN FTSQ"/>
    <property type="match status" value="1"/>
</dbReference>
<keyword evidence="6 9" id="KW-1133">Transmembrane helix</keyword>
<keyword evidence="13" id="KW-1185">Reference proteome</keyword>
<evidence type="ECO:0000256" key="3">
    <source>
        <dbReference type="ARBA" id="ARBA00022519"/>
    </source>
</evidence>
<comment type="similarity">
    <text evidence="9">Belongs to the FtsQ/DivIB family. FtsQ subfamily.</text>
</comment>
<evidence type="ECO:0000259" key="11">
    <source>
        <dbReference type="PROSITE" id="PS51779"/>
    </source>
</evidence>
<dbReference type="PROSITE" id="PS50008">
    <property type="entry name" value="PIPLC_Y_DOMAIN"/>
    <property type="match status" value="1"/>
</dbReference>
<dbReference type="PANTHER" id="PTHR35851">
    <property type="entry name" value="CELL DIVISION PROTEIN FTSQ"/>
    <property type="match status" value="1"/>
</dbReference>
<dbReference type="GO" id="GO:0043093">
    <property type="term" value="P:FtsZ-dependent cytokinesis"/>
    <property type="evidence" value="ECO:0007669"/>
    <property type="project" value="UniProtKB-UniRule"/>
</dbReference>
<dbReference type="Pfam" id="PF08478">
    <property type="entry name" value="POTRA_1"/>
    <property type="match status" value="1"/>
</dbReference>
<evidence type="ECO:0000256" key="8">
    <source>
        <dbReference type="ARBA" id="ARBA00023306"/>
    </source>
</evidence>
<evidence type="ECO:0000313" key="12">
    <source>
        <dbReference type="EMBL" id="SMH50150.1"/>
    </source>
</evidence>
<dbReference type="Gene3D" id="3.40.50.11690">
    <property type="entry name" value="Cell division protein FtsQ/DivIB"/>
    <property type="match status" value="1"/>
</dbReference>
<comment type="function">
    <text evidence="9">Essential cell division protein.</text>
</comment>
<evidence type="ECO:0000256" key="2">
    <source>
        <dbReference type="ARBA" id="ARBA00022475"/>
    </source>
</evidence>
<evidence type="ECO:0000256" key="7">
    <source>
        <dbReference type="ARBA" id="ARBA00023136"/>
    </source>
</evidence>
<evidence type="ECO:0000256" key="5">
    <source>
        <dbReference type="ARBA" id="ARBA00022692"/>
    </source>
</evidence>
<dbReference type="OrthoDB" id="9783091at2"/>
<dbReference type="InterPro" id="IPR001711">
    <property type="entry name" value="PLipase_C_Pinositol-sp_Y"/>
</dbReference>
<dbReference type="InterPro" id="IPR026579">
    <property type="entry name" value="FtsQ"/>
</dbReference>
<evidence type="ECO:0000259" key="10">
    <source>
        <dbReference type="PROSITE" id="PS50008"/>
    </source>
</evidence>
<proteinExistence type="inferred from homology"/>
<dbReference type="AlphaFoldDB" id="A0A1X7PHT2"/>
<keyword evidence="8 9" id="KW-0131">Cell cycle</keyword>
<evidence type="ECO:0000256" key="4">
    <source>
        <dbReference type="ARBA" id="ARBA00022618"/>
    </source>
</evidence>
<sequence>MFALKSSQGARQVADRSAASRAAAAWDGIVLPRWLRKPARVLGRLVSGDVTAPRYAATIMTAVLMSATGVYGAIVGGHAPAVIQAVTARSGFAIEDVRMAGNKETSEIDVLQELGLDGWTSLVGFDADAARERIANMPWVSDASVRKIYPNVLEVELAEKKPLAIWQHGQQLSLIDDAGRIIVPFNHPRYATLPVFVGAGANERAAEFMSRVARTPELSARVKAFIRVADRRWDLRLENGVTIRLPEHGEDAAIADIARLDREQGILSRDVATVDMRLEDRVVVKLTPEAATRREAALSEQAKKSKAGKKI</sequence>
<accession>A0A1X7PHT2</accession>
<dbReference type="GO" id="GO:0004435">
    <property type="term" value="F:phosphatidylinositol-4,5-bisphosphate phospholipase C activity"/>
    <property type="evidence" value="ECO:0007669"/>
    <property type="project" value="InterPro"/>
</dbReference>
<evidence type="ECO:0000256" key="9">
    <source>
        <dbReference type="HAMAP-Rule" id="MF_00911"/>
    </source>
</evidence>
<dbReference type="GO" id="GO:0006629">
    <property type="term" value="P:lipid metabolic process"/>
    <property type="evidence" value="ECO:0007669"/>
    <property type="project" value="InterPro"/>
</dbReference>
<dbReference type="Proteomes" id="UP000193083">
    <property type="component" value="Unassembled WGS sequence"/>
</dbReference>
<dbReference type="GO" id="GO:0005886">
    <property type="term" value="C:plasma membrane"/>
    <property type="evidence" value="ECO:0007669"/>
    <property type="project" value="UniProtKB-SubCell"/>
</dbReference>
<keyword evidence="2 9" id="KW-1003">Cell membrane</keyword>
<dbReference type="EMBL" id="FXBL01000004">
    <property type="protein sequence ID" value="SMH50150.1"/>
    <property type="molecule type" value="Genomic_DNA"/>
</dbReference>
<keyword evidence="4 9" id="KW-0132">Cell division</keyword>
<dbReference type="RefSeq" id="WP_085465817.1">
    <property type="nucleotide sequence ID" value="NZ_FXBL01000004.1"/>
</dbReference>
<protein>
    <recommendedName>
        <fullName evidence="9">Cell division protein FtsQ</fullName>
    </recommendedName>
</protein>
<dbReference type="GO" id="GO:0035556">
    <property type="term" value="P:intracellular signal transduction"/>
    <property type="evidence" value="ECO:0007669"/>
    <property type="project" value="InterPro"/>
</dbReference>
<keyword evidence="5 9" id="KW-0812">Transmembrane</keyword>
<dbReference type="Pfam" id="PF03799">
    <property type="entry name" value="FtsQ_DivIB_C"/>
    <property type="match status" value="1"/>
</dbReference>
<name>A0A1X7PHT2_9HYPH</name>
<gene>
    <name evidence="9" type="primary">ftsQ</name>
    <name evidence="12" type="ORF">SAMN02982922_4088</name>
</gene>
<dbReference type="PROSITE" id="PS51779">
    <property type="entry name" value="POTRA"/>
    <property type="match status" value="1"/>
</dbReference>
<evidence type="ECO:0000313" key="13">
    <source>
        <dbReference type="Proteomes" id="UP000193083"/>
    </source>
</evidence>
<feature type="domain" description="POTRA" evidence="11">
    <location>
        <begin position="92"/>
        <end position="160"/>
    </location>
</feature>
<dbReference type="InterPro" id="IPR034746">
    <property type="entry name" value="POTRA"/>
</dbReference>
<dbReference type="Gene3D" id="3.10.20.310">
    <property type="entry name" value="membrane protein fhac"/>
    <property type="match status" value="1"/>
</dbReference>
<organism evidence="12 13">
    <name type="scientific">Mesorhizobium australicum</name>
    <dbReference type="NCBI Taxonomy" id="536018"/>
    <lineage>
        <taxon>Bacteria</taxon>
        <taxon>Pseudomonadati</taxon>
        <taxon>Pseudomonadota</taxon>
        <taxon>Alphaproteobacteria</taxon>
        <taxon>Hyphomicrobiales</taxon>
        <taxon>Phyllobacteriaceae</taxon>
        <taxon>Mesorhizobium</taxon>
    </lineage>
</organism>
<dbReference type="GO" id="GO:0032153">
    <property type="term" value="C:cell division site"/>
    <property type="evidence" value="ECO:0007669"/>
    <property type="project" value="UniProtKB-UniRule"/>
</dbReference>
<dbReference type="InterPro" id="IPR013685">
    <property type="entry name" value="POTRA_FtsQ_type"/>
</dbReference>
<dbReference type="InterPro" id="IPR045335">
    <property type="entry name" value="FtsQ_C_sf"/>
</dbReference>
<dbReference type="GO" id="GO:0090529">
    <property type="term" value="P:cell septum assembly"/>
    <property type="evidence" value="ECO:0007669"/>
    <property type="project" value="InterPro"/>
</dbReference>
<evidence type="ECO:0000256" key="6">
    <source>
        <dbReference type="ARBA" id="ARBA00022989"/>
    </source>
</evidence>
<keyword evidence="7 9" id="KW-0472">Membrane</keyword>
<dbReference type="InterPro" id="IPR005548">
    <property type="entry name" value="Cell_div_FtsQ/DivIB_C"/>
</dbReference>
<feature type="domain" description="PI-PLC Y-box" evidence="10">
    <location>
        <begin position="147"/>
        <end position="176"/>
    </location>
</feature>
<dbReference type="HAMAP" id="MF_00911">
    <property type="entry name" value="FtsQ_subfam"/>
    <property type="match status" value="1"/>
</dbReference>
<comment type="subcellular location">
    <subcellularLocation>
        <location evidence="9">Cell inner membrane</location>
        <topology evidence="9">Single-pass type II membrane protein</topology>
    </subcellularLocation>
    <subcellularLocation>
        <location evidence="1">Membrane</location>
    </subcellularLocation>
    <text evidence="9">Localizes to the division septum.</text>
</comment>